<name>A0A927BCE0_9BACT</name>
<evidence type="ECO:0000313" key="1">
    <source>
        <dbReference type="EMBL" id="MBD2768201.1"/>
    </source>
</evidence>
<keyword evidence="2" id="KW-1185">Reference proteome</keyword>
<dbReference type="InterPro" id="IPR032710">
    <property type="entry name" value="NTF2-like_dom_sf"/>
</dbReference>
<dbReference type="AlphaFoldDB" id="A0A927BCE0"/>
<evidence type="ECO:0008006" key="3">
    <source>
        <dbReference type="Google" id="ProtNLM"/>
    </source>
</evidence>
<organism evidence="1 2">
    <name type="scientific">Hymenobacter montanus</name>
    <dbReference type="NCBI Taxonomy" id="2771359"/>
    <lineage>
        <taxon>Bacteria</taxon>
        <taxon>Pseudomonadati</taxon>
        <taxon>Bacteroidota</taxon>
        <taxon>Cytophagia</taxon>
        <taxon>Cytophagales</taxon>
        <taxon>Hymenobacteraceae</taxon>
        <taxon>Hymenobacter</taxon>
    </lineage>
</organism>
<proteinExistence type="predicted"/>
<dbReference type="Gene3D" id="3.10.450.50">
    <property type="match status" value="1"/>
</dbReference>
<sequence length="143" mass="16698">MNDTKYSNSHAELMADYLTLFSTMRFDEWTAKLWHPQGKYILAYPSNGFPTIIANNREQLLNSMKNIGSSVSKIDAKNLTVTPSTDQDLFFATYEIEIKHKSGVYKNNIMYKIRLQDNLIVELTEYYDRVKHEDFLRAIGFLK</sequence>
<reference evidence="1" key="1">
    <citation type="submission" date="2020-09" db="EMBL/GenBank/DDBJ databases">
        <authorList>
            <person name="Kim M.K."/>
        </authorList>
    </citation>
    <scope>NUCLEOTIDE SEQUENCE</scope>
    <source>
        <strain evidence="1">BT664</strain>
    </source>
</reference>
<dbReference type="EMBL" id="JACXAD010000009">
    <property type="protein sequence ID" value="MBD2768201.1"/>
    <property type="molecule type" value="Genomic_DNA"/>
</dbReference>
<dbReference type="SUPFAM" id="SSF54427">
    <property type="entry name" value="NTF2-like"/>
    <property type="match status" value="1"/>
</dbReference>
<dbReference type="Proteomes" id="UP000612233">
    <property type="component" value="Unassembled WGS sequence"/>
</dbReference>
<comment type="caution">
    <text evidence="1">The sequence shown here is derived from an EMBL/GenBank/DDBJ whole genome shotgun (WGS) entry which is preliminary data.</text>
</comment>
<protein>
    <recommendedName>
        <fullName evidence="3">SnoaL-like domain-containing protein</fullName>
    </recommendedName>
</protein>
<gene>
    <name evidence="1" type="ORF">IC235_09885</name>
</gene>
<evidence type="ECO:0000313" key="2">
    <source>
        <dbReference type="Proteomes" id="UP000612233"/>
    </source>
</evidence>
<accession>A0A927BCE0</accession>
<dbReference type="RefSeq" id="WP_191005013.1">
    <property type="nucleotide sequence ID" value="NZ_JACXAD010000009.1"/>
</dbReference>